<dbReference type="AlphaFoldDB" id="A0A918F9H3"/>
<evidence type="ECO:0000256" key="1">
    <source>
        <dbReference type="SAM" id="MobiDB-lite"/>
    </source>
</evidence>
<keyword evidence="2" id="KW-0472">Membrane</keyword>
<keyword evidence="5" id="KW-1185">Reference proteome</keyword>
<organism evidence="4 5">
    <name type="scientific">Agromyces mediolanus</name>
    <name type="common">Corynebacterium mediolanum</name>
    <dbReference type="NCBI Taxonomy" id="41986"/>
    <lineage>
        <taxon>Bacteria</taxon>
        <taxon>Bacillati</taxon>
        <taxon>Actinomycetota</taxon>
        <taxon>Actinomycetes</taxon>
        <taxon>Micrococcales</taxon>
        <taxon>Microbacteriaceae</taxon>
        <taxon>Agromyces</taxon>
    </lineage>
</organism>
<accession>A0A918F9H3</accession>
<dbReference type="Proteomes" id="UP000610303">
    <property type="component" value="Unassembled WGS sequence"/>
</dbReference>
<evidence type="ECO:0000313" key="4">
    <source>
        <dbReference type="EMBL" id="GGR13136.1"/>
    </source>
</evidence>
<dbReference type="EMBL" id="BMRJ01000001">
    <property type="protein sequence ID" value="GGR13136.1"/>
    <property type="molecule type" value="Genomic_DNA"/>
</dbReference>
<reference evidence="4" key="2">
    <citation type="submission" date="2020-09" db="EMBL/GenBank/DDBJ databases">
        <authorList>
            <person name="Sun Q."/>
            <person name="Ohkuma M."/>
        </authorList>
    </citation>
    <scope>NUCLEOTIDE SEQUENCE</scope>
    <source>
        <strain evidence="4">JCM 3346</strain>
    </source>
</reference>
<feature type="region of interest" description="Disordered" evidence="1">
    <location>
        <begin position="567"/>
        <end position="589"/>
    </location>
</feature>
<dbReference type="InterPro" id="IPR006311">
    <property type="entry name" value="TAT_signal"/>
</dbReference>
<feature type="chain" id="PRO_5037180354" evidence="3">
    <location>
        <begin position="33"/>
        <end position="636"/>
    </location>
</feature>
<evidence type="ECO:0000256" key="2">
    <source>
        <dbReference type="SAM" id="Phobius"/>
    </source>
</evidence>
<protein>
    <submittedName>
        <fullName evidence="4">Uncharacterized protein</fullName>
    </submittedName>
</protein>
<name>A0A918F9H3_AGRME</name>
<reference evidence="4" key="1">
    <citation type="journal article" date="2014" name="Int. J. Syst. Evol. Microbiol.">
        <title>Complete genome sequence of Corynebacterium casei LMG S-19264T (=DSM 44701T), isolated from a smear-ripened cheese.</title>
        <authorList>
            <consortium name="US DOE Joint Genome Institute (JGI-PGF)"/>
            <person name="Walter F."/>
            <person name="Albersmeier A."/>
            <person name="Kalinowski J."/>
            <person name="Ruckert C."/>
        </authorList>
    </citation>
    <scope>NUCLEOTIDE SEQUENCE</scope>
    <source>
        <strain evidence="4">JCM 3346</strain>
    </source>
</reference>
<gene>
    <name evidence="4" type="ORF">GCM10010196_02090</name>
</gene>
<keyword evidence="2" id="KW-0812">Transmembrane</keyword>
<keyword evidence="2" id="KW-1133">Transmembrane helix</keyword>
<feature type="transmembrane region" description="Helical" evidence="2">
    <location>
        <begin position="606"/>
        <end position="625"/>
    </location>
</feature>
<comment type="caution">
    <text evidence="4">The sequence shown here is derived from an EMBL/GenBank/DDBJ whole genome shotgun (WGS) entry which is preliminary data.</text>
</comment>
<dbReference type="PROSITE" id="PS51318">
    <property type="entry name" value="TAT"/>
    <property type="match status" value="1"/>
</dbReference>
<feature type="signal peptide" evidence="3">
    <location>
        <begin position="1"/>
        <end position="32"/>
    </location>
</feature>
<sequence length="636" mass="65974">MLQHSRRRPRLAAVAATIALAGAGLVSTAVVAAPAAAAPASGGAAIDTVDYLADTYGLEDTPIETVTFERFEWLLNQPGRFAFLIGGPGDARTTETIASIDAAAKAAGVERVYAFDPRLDGDALDVRTTTNPDVAPLWSRLVSQYLGKDVQTPFGGAADPYFFVYDRAHTDGGAEDRIVSALTAPVAAGALADPSARAAYQAEVAAVIGDGSAIDALSQFAFYDDVVDAKHLAQYRGGEAYGPNTIIDEADADWRIQNITYPELVHLLDSDGDYVLFFGGTWCHNTRAVVKDVNRQAVVNGVERVYFFDLRLDGASANDLHIRDTNSEYAHLYGDLVTTYLPNLKTQYVPGVSGQVDYRPGGDAAAGLVTAKKLQVPYVFEYQRGRTVDGQVAPVVREWIRDNGDGSFKEYMTEWWYVNDREGRFATSPDPVKLAEQLAFADEAIAQLDAFFAKVGTGDGTGGPGPVDPEPTDPTTVKGTVAVTGQLRPGGTVSVVGSGLATGTAGFSVELHSEPQQLGTVSTDASGAFRLAATIPASTPAGAHTVVVLINGVTVASAPVTIAAAGTGGGTGGGSGAGTGGDGSGSVPAGADASGLASTGTGLVDVLGWSALGLLAAGVATFLIARRRRDRAGLVR</sequence>
<feature type="compositionally biased region" description="Gly residues" evidence="1">
    <location>
        <begin position="567"/>
        <end position="584"/>
    </location>
</feature>
<dbReference type="RefSeq" id="WP_189083461.1">
    <property type="nucleotide sequence ID" value="NZ_BMRJ01000001.1"/>
</dbReference>
<evidence type="ECO:0000313" key="5">
    <source>
        <dbReference type="Proteomes" id="UP000610303"/>
    </source>
</evidence>
<evidence type="ECO:0000256" key="3">
    <source>
        <dbReference type="SAM" id="SignalP"/>
    </source>
</evidence>
<keyword evidence="3" id="KW-0732">Signal</keyword>
<proteinExistence type="predicted"/>